<dbReference type="EMBL" id="CAXAMN010011903">
    <property type="protein sequence ID" value="CAK9036627.1"/>
    <property type="molecule type" value="Genomic_DNA"/>
</dbReference>
<feature type="region of interest" description="Disordered" evidence="1">
    <location>
        <begin position="178"/>
        <end position="197"/>
    </location>
</feature>
<feature type="non-terminal residue" evidence="2">
    <location>
        <position position="1"/>
    </location>
</feature>
<accession>A0ABP0LBT5</accession>
<evidence type="ECO:0000256" key="1">
    <source>
        <dbReference type="SAM" id="MobiDB-lite"/>
    </source>
</evidence>
<dbReference type="Proteomes" id="UP001642484">
    <property type="component" value="Unassembled WGS sequence"/>
</dbReference>
<keyword evidence="3" id="KW-1185">Reference proteome</keyword>
<comment type="caution">
    <text evidence="2">The sequence shown here is derived from an EMBL/GenBank/DDBJ whole genome shotgun (WGS) entry which is preliminary data.</text>
</comment>
<gene>
    <name evidence="2" type="ORF">CCMP2556_LOCUS20363</name>
</gene>
<sequence length="466" mass="52547">AQRTRYIEIRVENPQLRLSNDVDLGPTKRVLCTQTRKTSLKKPKTCFVEWNTYMKDYPQEATKITDAEKVWEQIDGEWVHGVNIQIGRKGYYERDDLIEKAATLEMEVYNADAELDPNAHEKMFNAASSHVLPKRPAVELEGFELQLPFFQITNQSSQSQTTSDAANTEPVLNISETAKEEDEDDSQQDNLNISPWGGMLAAGKARALPGPKAIPGPKASAVPKAKQTPLPKQAPLPKRENTSSSQNSRPTKSRRTADTTNDGPATIDFANDATKSKTKNNLDESDKVTLAEYERKLQDKRDFLLADATDTEQGIQELLKNSMKSLVGLSQEIQKKVKSIGRRRTSGQDDTLKVKLNELNEETVAVRLVCQQLLNFSGSEGSDQLVKHSESWTFHIAIWKRAFKLSMLGYLKYGDWNAMSETLRPKIIDKLGESVGGSFFQLLINEVFQKLLRSLRVEKVIWIDFQ</sequence>
<feature type="region of interest" description="Disordered" evidence="1">
    <location>
        <begin position="207"/>
        <end position="280"/>
    </location>
</feature>
<organism evidence="2 3">
    <name type="scientific">Durusdinium trenchii</name>
    <dbReference type="NCBI Taxonomy" id="1381693"/>
    <lineage>
        <taxon>Eukaryota</taxon>
        <taxon>Sar</taxon>
        <taxon>Alveolata</taxon>
        <taxon>Dinophyceae</taxon>
        <taxon>Suessiales</taxon>
        <taxon>Symbiodiniaceae</taxon>
        <taxon>Durusdinium</taxon>
    </lineage>
</organism>
<evidence type="ECO:0000313" key="3">
    <source>
        <dbReference type="Proteomes" id="UP001642484"/>
    </source>
</evidence>
<protein>
    <recommendedName>
        <fullName evidence="4">C2 domain-containing protein</fullName>
    </recommendedName>
</protein>
<evidence type="ECO:0000313" key="2">
    <source>
        <dbReference type="EMBL" id="CAK9036627.1"/>
    </source>
</evidence>
<proteinExistence type="predicted"/>
<name>A0ABP0LBT5_9DINO</name>
<evidence type="ECO:0008006" key="4">
    <source>
        <dbReference type="Google" id="ProtNLM"/>
    </source>
</evidence>
<reference evidence="2 3" key="1">
    <citation type="submission" date="2024-02" db="EMBL/GenBank/DDBJ databases">
        <authorList>
            <person name="Chen Y."/>
            <person name="Shah S."/>
            <person name="Dougan E. K."/>
            <person name="Thang M."/>
            <person name="Chan C."/>
        </authorList>
    </citation>
    <scope>NUCLEOTIDE SEQUENCE [LARGE SCALE GENOMIC DNA]</scope>
</reference>